<sequence>MQDSNSFDVILLGTNLVNSILSSACAWTNLKVLHIDENPFYGEVDGSFGLRDVLNVSETGDREVENLCVKRTGEDAPALQDIKVEILEKDMLPSLKGITIELIPKEMYAGGSLVELLSKTKIYKYLLLKPQRSFRFYASNKEWTKVPESRADIFNDKTLSLTHKRLIMRFMKYVSSIDDEQNQEQLKQWLSRPFHDFLKENFELPQSIQEGIVYGLCQALDSKISTQRALEKIKKYFQSFATYGDYSYLIAMYGTGSELCQGFCRSSAVMGGTFMLAQKVNKVEATSVELGEGKKLWAKHIVPSQAIKMTNISETSVRQRCLLVRGKCPGLFHQNLFLLSEASQLHFVPYSLGDKWPNSVQARVLGVGAGSCPEGYTLWYLQTLECEYSCELLASATNKLIELSHSEDTKPLMYADMLIDQRDLADYDIAVETAKQLYGKITGSTDSFFQRDTVLDDDDE</sequence>
<dbReference type="Pfam" id="PF00996">
    <property type="entry name" value="GDI"/>
    <property type="match status" value="2"/>
</dbReference>
<evidence type="ECO:0000256" key="1">
    <source>
        <dbReference type="ARBA" id="ARBA00005593"/>
    </source>
</evidence>
<dbReference type="EMBL" id="CP115611">
    <property type="protein sequence ID" value="WBW71162.1"/>
    <property type="molecule type" value="Genomic_DNA"/>
</dbReference>
<gene>
    <name evidence="3" type="primary">mrs6</name>
    <name evidence="3" type="ORF">SOMG_02234</name>
</gene>
<dbReference type="PRINTS" id="PR00891">
    <property type="entry name" value="RABGDIREP"/>
</dbReference>
<dbReference type="GO" id="GO:0007264">
    <property type="term" value="P:small GTPase-mediated signal transduction"/>
    <property type="evidence" value="ECO:0007669"/>
    <property type="project" value="UniProtKB-UniRule"/>
</dbReference>
<evidence type="ECO:0000313" key="3">
    <source>
        <dbReference type="EMBL" id="WBW71162.1"/>
    </source>
</evidence>
<name>A0AAF0AU11_9SCHI</name>
<evidence type="ECO:0000313" key="4">
    <source>
        <dbReference type="Proteomes" id="UP001212411"/>
    </source>
</evidence>
<evidence type="ECO:0000256" key="2">
    <source>
        <dbReference type="PIRNR" id="PIRNR037514"/>
    </source>
</evidence>
<dbReference type="PRINTS" id="PR00894">
    <property type="entry name" value="YEASTMRS6P"/>
</dbReference>
<dbReference type="Gene3D" id="3.50.50.60">
    <property type="entry name" value="FAD/NAD(P)-binding domain"/>
    <property type="match status" value="1"/>
</dbReference>
<accession>A0AAF0AU11</accession>
<dbReference type="InterPro" id="IPR036188">
    <property type="entry name" value="FAD/NAD-bd_sf"/>
</dbReference>
<dbReference type="InterPro" id="IPR018203">
    <property type="entry name" value="GDP_dissociation_inhibitor"/>
</dbReference>
<dbReference type="Gene3D" id="1.10.405.10">
    <property type="entry name" value="Guanine Nucleotide Dissociation Inhibitor, domain 1"/>
    <property type="match status" value="1"/>
</dbReference>
<dbReference type="GeneID" id="80875715"/>
<dbReference type="GO" id="GO:0005968">
    <property type="term" value="C:Rab-protein geranylgeranyltransferase complex"/>
    <property type="evidence" value="ECO:0007669"/>
    <property type="project" value="TreeGrafter"/>
</dbReference>
<comment type="similarity">
    <text evidence="1 2">Belongs to the Rab GDI family.</text>
</comment>
<dbReference type="GO" id="GO:0005634">
    <property type="term" value="C:nucleus"/>
    <property type="evidence" value="ECO:0007669"/>
    <property type="project" value="TreeGrafter"/>
</dbReference>
<dbReference type="SUPFAM" id="SSF51905">
    <property type="entry name" value="FAD/NAD(P)-binding domain"/>
    <property type="match status" value="1"/>
</dbReference>
<dbReference type="GO" id="GO:0005829">
    <property type="term" value="C:cytosol"/>
    <property type="evidence" value="ECO:0007669"/>
    <property type="project" value="TreeGrafter"/>
</dbReference>
<dbReference type="KEGG" id="som:SOMG_02234"/>
<dbReference type="PANTHER" id="PTHR11787:SF4">
    <property type="entry name" value="CHM, RAB ESCORT PROTEIN 1"/>
    <property type="match status" value="1"/>
</dbReference>
<dbReference type="InterPro" id="IPR017230">
    <property type="entry name" value="Mrs6"/>
</dbReference>
<proteinExistence type="inferred from homology"/>
<dbReference type="GO" id="GO:0005092">
    <property type="term" value="F:GDP-dissociation inhibitor activity"/>
    <property type="evidence" value="ECO:0007669"/>
    <property type="project" value="UniProtKB-UniRule"/>
</dbReference>
<dbReference type="PANTHER" id="PTHR11787">
    <property type="entry name" value="RAB GDP-DISSOCIATION INHIBITOR"/>
    <property type="match status" value="1"/>
</dbReference>
<organism evidence="3 4">
    <name type="scientific">Schizosaccharomyces osmophilus</name>
    <dbReference type="NCBI Taxonomy" id="2545709"/>
    <lineage>
        <taxon>Eukaryota</taxon>
        <taxon>Fungi</taxon>
        <taxon>Dikarya</taxon>
        <taxon>Ascomycota</taxon>
        <taxon>Taphrinomycotina</taxon>
        <taxon>Schizosaccharomycetes</taxon>
        <taxon>Schizosaccharomycetales</taxon>
        <taxon>Schizosaccharomycetaceae</taxon>
        <taxon>Schizosaccharomyces</taxon>
    </lineage>
</organism>
<dbReference type="RefSeq" id="XP_056035405.1">
    <property type="nucleotide sequence ID" value="XM_056181026.1"/>
</dbReference>
<dbReference type="GO" id="GO:0016192">
    <property type="term" value="P:vesicle-mediated transport"/>
    <property type="evidence" value="ECO:0007669"/>
    <property type="project" value="TreeGrafter"/>
</dbReference>
<dbReference type="PIRSF" id="PIRSF037514">
    <property type="entry name" value="Rab_ger_ger_transf_A_fun"/>
    <property type="match status" value="1"/>
</dbReference>
<reference evidence="3 4" key="1">
    <citation type="journal article" date="2023" name="G3 (Bethesda)">
        <title>A high-quality reference genome for the fission yeast Schizosaccharomyces osmophilus.</title>
        <authorList>
            <person name="Jia G.S."/>
            <person name="Zhang W.C."/>
            <person name="Liang Y."/>
            <person name="Liu X.H."/>
            <person name="Rhind N."/>
            <person name="Pidoux A."/>
            <person name="Brysch-Herzberg M."/>
            <person name="Du L.L."/>
        </authorList>
    </citation>
    <scope>NUCLEOTIDE SEQUENCE [LARGE SCALE GENOMIC DNA]</scope>
    <source>
        <strain evidence="3 4">CBS 15793</strain>
    </source>
</reference>
<dbReference type="AlphaFoldDB" id="A0AAF0AU11"/>
<dbReference type="Gene3D" id="3.30.519.10">
    <property type="entry name" value="Guanine Nucleotide Dissociation Inhibitor, domain 2"/>
    <property type="match status" value="1"/>
</dbReference>
<protein>
    <recommendedName>
        <fullName evidence="2">Rab proteins geranylgeranyltransferase</fullName>
    </recommendedName>
</protein>
<keyword evidence="4" id="KW-1185">Reference proteome</keyword>
<dbReference type="Proteomes" id="UP001212411">
    <property type="component" value="Chromosome 1"/>
</dbReference>